<name>A0ABR7FKX8_9FIRM</name>
<dbReference type="PANTHER" id="PTHR33498:SF1">
    <property type="entry name" value="TRANSPOSASE FOR INSERTION SEQUENCE ELEMENT IS1557"/>
    <property type="match status" value="1"/>
</dbReference>
<dbReference type="EMBL" id="JACOOU010000022">
    <property type="protein sequence ID" value="MBC5675867.1"/>
    <property type="molecule type" value="Genomic_DNA"/>
</dbReference>
<sequence length="261" mass="30022">MTAEKTPVRMKLVKKTPCCVDNVIEYNEKSVQLYKAIYEYDSAGYSKRQISKMLHCSRNTVTKYLNGDYEALCRKDVYRSILAKGYKGGQTAAYDFMNKIIERFQIDIAVYKSSSAEAVQKKKKLQKYDRISRSGVFRFLWMGAELTGNHKACLLQTYPKLRELMACIREFREIYEKKNMALLYLYIGKYKTSELKELARFATGLEKDLDAVENSVASTLSNGFVEGTNSKLKMVKRTMYGRCSKLLLAAKLMYAVKPIYG</sequence>
<comment type="caution">
    <text evidence="2">The sequence shown here is derived from an EMBL/GenBank/DDBJ whole genome shotgun (WGS) entry which is preliminary data.</text>
</comment>
<organism evidence="2 3">
    <name type="scientific">Blautia celeris</name>
    <dbReference type="NCBI Taxonomy" id="2763026"/>
    <lineage>
        <taxon>Bacteria</taxon>
        <taxon>Bacillati</taxon>
        <taxon>Bacillota</taxon>
        <taxon>Clostridia</taxon>
        <taxon>Lachnospirales</taxon>
        <taxon>Lachnospiraceae</taxon>
        <taxon>Blautia</taxon>
    </lineage>
</organism>
<dbReference type="InterPro" id="IPR047951">
    <property type="entry name" value="Transpos_ISL3"/>
</dbReference>
<keyword evidence="3" id="KW-1185">Reference proteome</keyword>
<dbReference type="Proteomes" id="UP000654573">
    <property type="component" value="Unassembled WGS sequence"/>
</dbReference>
<feature type="domain" description="Transposase IS204/IS1001/IS1096/IS1165 DDE" evidence="1">
    <location>
        <begin position="145"/>
        <end position="241"/>
    </location>
</feature>
<dbReference type="Pfam" id="PF01610">
    <property type="entry name" value="DDE_Tnp_ISL3"/>
    <property type="match status" value="1"/>
</dbReference>
<gene>
    <name evidence="2" type="ORF">H8S76_26975</name>
</gene>
<evidence type="ECO:0000313" key="3">
    <source>
        <dbReference type="Proteomes" id="UP000654573"/>
    </source>
</evidence>
<dbReference type="RefSeq" id="WP_118594152.1">
    <property type="nucleotide sequence ID" value="NZ_JACOOU010000022.1"/>
</dbReference>
<proteinExistence type="predicted"/>
<dbReference type="PANTHER" id="PTHR33498">
    <property type="entry name" value="TRANSPOSASE FOR INSERTION SEQUENCE ELEMENT IS1557"/>
    <property type="match status" value="1"/>
</dbReference>
<protein>
    <submittedName>
        <fullName evidence="2">Transposase</fullName>
    </submittedName>
</protein>
<evidence type="ECO:0000259" key="1">
    <source>
        <dbReference type="Pfam" id="PF01610"/>
    </source>
</evidence>
<reference evidence="2 3" key="1">
    <citation type="submission" date="2020-08" db="EMBL/GenBank/DDBJ databases">
        <title>Genome public.</title>
        <authorList>
            <person name="Liu C."/>
            <person name="Sun Q."/>
        </authorList>
    </citation>
    <scope>NUCLEOTIDE SEQUENCE [LARGE SCALE GENOMIC DNA]</scope>
    <source>
        <strain evidence="2 3">NSJ-34</strain>
    </source>
</reference>
<dbReference type="InterPro" id="IPR002560">
    <property type="entry name" value="Transposase_DDE"/>
</dbReference>
<evidence type="ECO:0000313" key="2">
    <source>
        <dbReference type="EMBL" id="MBC5675867.1"/>
    </source>
</evidence>
<accession>A0ABR7FKX8</accession>